<evidence type="ECO:0000256" key="2">
    <source>
        <dbReference type="SAM" id="MobiDB-lite"/>
    </source>
</evidence>
<feature type="repeat" description="ANK" evidence="1">
    <location>
        <begin position="286"/>
        <end position="318"/>
    </location>
</feature>
<dbReference type="Pfam" id="PF12796">
    <property type="entry name" value="Ank_2"/>
    <property type="match status" value="5"/>
</dbReference>
<dbReference type="PANTHER" id="PTHR22677">
    <property type="entry name" value="ANKYRIN REPEAT DOMAIN-CONTAINING PROTEIN 60"/>
    <property type="match status" value="1"/>
</dbReference>
<dbReference type="AlphaFoldDB" id="A0A395NFQ4"/>
<reference evidence="3 4" key="1">
    <citation type="journal article" date="2018" name="PLoS Pathog.">
        <title>Evolution of structural diversity of trichothecenes, a family of toxins produced by plant pathogenic and entomopathogenic fungi.</title>
        <authorList>
            <person name="Proctor R.H."/>
            <person name="McCormick S.P."/>
            <person name="Kim H.S."/>
            <person name="Cardoza R.E."/>
            <person name="Stanley A.M."/>
            <person name="Lindo L."/>
            <person name="Kelly A."/>
            <person name="Brown D.W."/>
            <person name="Lee T."/>
            <person name="Vaughan M.M."/>
            <person name="Alexander N.J."/>
            <person name="Busman M."/>
            <person name="Gutierrez S."/>
        </authorList>
    </citation>
    <scope>NUCLEOTIDE SEQUENCE [LARGE SCALE GENOMIC DNA]</scope>
    <source>
        <strain evidence="3 4">IBT 40837</strain>
    </source>
</reference>
<dbReference type="InterPro" id="IPR002110">
    <property type="entry name" value="Ankyrin_rpt"/>
</dbReference>
<evidence type="ECO:0000256" key="1">
    <source>
        <dbReference type="PROSITE-ProRule" id="PRU00023"/>
    </source>
</evidence>
<name>A0A395NFQ4_TRIAR</name>
<feature type="repeat" description="ANK" evidence="1">
    <location>
        <begin position="220"/>
        <end position="246"/>
    </location>
</feature>
<dbReference type="InterPro" id="IPR036770">
    <property type="entry name" value="Ankyrin_rpt-contain_sf"/>
</dbReference>
<dbReference type="Pfam" id="PF00023">
    <property type="entry name" value="Ank"/>
    <property type="match status" value="1"/>
</dbReference>
<dbReference type="PRINTS" id="PR01415">
    <property type="entry name" value="ANKYRIN"/>
</dbReference>
<comment type="caution">
    <text evidence="3">The sequence shown here is derived from an EMBL/GenBank/DDBJ whole genome shotgun (WGS) entry which is preliminary data.</text>
</comment>
<feature type="region of interest" description="Disordered" evidence="2">
    <location>
        <begin position="638"/>
        <end position="671"/>
    </location>
</feature>
<dbReference type="SMART" id="SM00248">
    <property type="entry name" value="ANK"/>
    <property type="match status" value="13"/>
</dbReference>
<dbReference type="STRING" id="490622.A0A395NFQ4"/>
<feature type="repeat" description="ANK" evidence="1">
    <location>
        <begin position="319"/>
        <end position="351"/>
    </location>
</feature>
<keyword evidence="1" id="KW-0040">ANK repeat</keyword>
<dbReference type="PANTHER" id="PTHR22677:SF4">
    <property type="entry name" value="USHER SYNDROME TYPE-1G PROTEIN-LIKE PROTEIN"/>
    <property type="match status" value="1"/>
</dbReference>
<protein>
    <submittedName>
        <fullName evidence="3">Ankyrin repeat-containing domain</fullName>
    </submittedName>
</protein>
<accession>A0A395NFQ4</accession>
<evidence type="ECO:0000313" key="4">
    <source>
        <dbReference type="Proteomes" id="UP000266272"/>
    </source>
</evidence>
<sequence>MEKNKAKRELLNFPNEILNQIGRCLTRKRDIAALARTCRLFNNMFGDYLYQHNEKDDEASCLMWAATLDRATTLKRAVKAGIRLEEHPYLLFVVACNGSAEAAEVVLSTPGTNATPHDIEGWTPLTLAASYGHVDMVQKLVEHGADIAACTTGGWSPVNVACCHGSFAVAKLLLEGFGASMECDSPSGWSALRCASTYGRINILTYLLERGADITVRSAVGWTCLHAAADGGYTTAVELLLDHGADPVEAAQMGWSALTLAADKGHHETVLLLLSRGADIEQSCTNLWTALCLAADHGDVCMIRILLHHGANIAAQAVGGWFPLSLAATNGHYPAVNTLLDSGADIHMTTHTGWTPLMTAADNGHAATVKLLIDRGAEVEARSATGWTALFCAADGRHMVAAKVLLAHGADCTTISVAGWTPGIRAAHSGALRLLMHFLTLPGFDIDHLDKTGRSAFFHAAARGHTEMVQKLLPLTKMANRRDRYGTTPIFAAARNGHRRVVEVLIKEGYADFEERDFLGCTLFALAQRSKKRQFVKFLKRYAQQAGIDIWLDDPAGKRTKHKYDHSTCLCGVCGRSSVHLQQAYVCETCSGGLILCAECINAGQTCEDSSHVWRAHRCYWNHDFGRTPDFLAANANMHTPIHDSDDDDEDADAGADAGADGSSNDDADDE</sequence>
<keyword evidence="4" id="KW-1185">Reference proteome</keyword>
<gene>
    <name evidence="3" type="ORF">TARUN_7658</name>
</gene>
<dbReference type="Gene3D" id="1.25.40.20">
    <property type="entry name" value="Ankyrin repeat-containing domain"/>
    <property type="match status" value="2"/>
</dbReference>
<dbReference type="PROSITE" id="PS50088">
    <property type="entry name" value="ANK_REPEAT"/>
    <property type="match status" value="8"/>
</dbReference>
<proteinExistence type="predicted"/>
<feature type="repeat" description="ANK" evidence="1">
    <location>
        <begin position="120"/>
        <end position="152"/>
    </location>
</feature>
<feature type="repeat" description="ANK" evidence="1">
    <location>
        <begin position="187"/>
        <end position="219"/>
    </location>
</feature>
<evidence type="ECO:0000313" key="3">
    <source>
        <dbReference type="EMBL" id="RFU74593.1"/>
    </source>
</evidence>
<feature type="repeat" description="ANK" evidence="1">
    <location>
        <begin position="352"/>
        <end position="384"/>
    </location>
</feature>
<feature type="compositionally biased region" description="Acidic residues" evidence="2">
    <location>
        <begin position="645"/>
        <end position="654"/>
    </location>
</feature>
<feature type="repeat" description="ANK" evidence="1">
    <location>
        <begin position="485"/>
        <end position="509"/>
    </location>
</feature>
<dbReference type="Proteomes" id="UP000266272">
    <property type="component" value="Unassembled WGS sequence"/>
</dbReference>
<dbReference type="SUPFAM" id="SSF48403">
    <property type="entry name" value="Ankyrin repeat"/>
    <property type="match status" value="2"/>
</dbReference>
<dbReference type="PROSITE" id="PS50297">
    <property type="entry name" value="ANK_REP_REGION"/>
    <property type="match status" value="8"/>
</dbReference>
<dbReference type="EMBL" id="PXOA01000518">
    <property type="protein sequence ID" value="RFU74593.1"/>
    <property type="molecule type" value="Genomic_DNA"/>
</dbReference>
<feature type="repeat" description="ANK" evidence="1">
    <location>
        <begin position="253"/>
        <end position="285"/>
    </location>
</feature>
<dbReference type="OrthoDB" id="20872at2759"/>
<organism evidence="3 4">
    <name type="scientific">Trichoderma arundinaceum</name>
    <dbReference type="NCBI Taxonomy" id="490622"/>
    <lineage>
        <taxon>Eukaryota</taxon>
        <taxon>Fungi</taxon>
        <taxon>Dikarya</taxon>
        <taxon>Ascomycota</taxon>
        <taxon>Pezizomycotina</taxon>
        <taxon>Sordariomycetes</taxon>
        <taxon>Hypocreomycetidae</taxon>
        <taxon>Hypocreales</taxon>
        <taxon>Hypocreaceae</taxon>
        <taxon>Trichoderma</taxon>
    </lineage>
</organism>
<dbReference type="InterPro" id="IPR039323">
    <property type="entry name" value="ANKRD_45/46/60"/>
</dbReference>